<dbReference type="RefSeq" id="WP_091895892.1">
    <property type="nucleotide sequence ID" value="NZ_FOSJ01000005.1"/>
</dbReference>
<evidence type="ECO:0000256" key="1">
    <source>
        <dbReference type="SAM" id="Phobius"/>
    </source>
</evidence>
<name>A0A1I3VVT4_9LACT</name>
<evidence type="ECO:0008006" key="4">
    <source>
        <dbReference type="Google" id="ProtNLM"/>
    </source>
</evidence>
<feature type="transmembrane region" description="Helical" evidence="1">
    <location>
        <begin position="5"/>
        <end position="22"/>
    </location>
</feature>
<dbReference type="AlphaFoldDB" id="A0A1I3VVT4"/>
<keyword evidence="1" id="KW-1133">Transmembrane helix</keyword>
<sequence length="76" mass="8632">MLKKISILLSVTTIIIALYGLLSQDFRFLALVFFLAGLSQLLNGFVEFTKNKRLEGWLLIVSSGIVLFISIYIFLF</sequence>
<dbReference type="Proteomes" id="UP000199589">
    <property type="component" value="Unassembled WGS sequence"/>
</dbReference>
<feature type="transmembrane region" description="Helical" evidence="1">
    <location>
        <begin position="57"/>
        <end position="75"/>
    </location>
</feature>
<dbReference type="EMBL" id="FOSJ01000005">
    <property type="protein sequence ID" value="SFJ99249.1"/>
    <property type="molecule type" value="Genomic_DNA"/>
</dbReference>
<reference evidence="3" key="1">
    <citation type="submission" date="2016-10" db="EMBL/GenBank/DDBJ databases">
        <authorList>
            <person name="Varghese N."/>
            <person name="Submissions S."/>
        </authorList>
    </citation>
    <scope>NUCLEOTIDE SEQUENCE [LARGE SCALE GENOMIC DNA]</scope>
    <source>
        <strain evidence="3">DSM 16108</strain>
    </source>
</reference>
<accession>A0A1I3VVT4</accession>
<organism evidence="2 3">
    <name type="scientific">Marinilactibacillus piezotolerans</name>
    <dbReference type="NCBI Taxonomy" id="258723"/>
    <lineage>
        <taxon>Bacteria</taxon>
        <taxon>Bacillati</taxon>
        <taxon>Bacillota</taxon>
        <taxon>Bacilli</taxon>
        <taxon>Lactobacillales</taxon>
        <taxon>Carnobacteriaceae</taxon>
        <taxon>Marinilactibacillus</taxon>
    </lineage>
</organism>
<keyword evidence="3" id="KW-1185">Reference proteome</keyword>
<protein>
    <recommendedName>
        <fullName evidence="4">DUF3953 domain-containing protein</fullName>
    </recommendedName>
</protein>
<proteinExistence type="predicted"/>
<keyword evidence="1" id="KW-0812">Transmembrane</keyword>
<feature type="transmembrane region" description="Helical" evidence="1">
    <location>
        <begin position="28"/>
        <end position="45"/>
    </location>
</feature>
<evidence type="ECO:0000313" key="2">
    <source>
        <dbReference type="EMBL" id="SFJ99249.1"/>
    </source>
</evidence>
<evidence type="ECO:0000313" key="3">
    <source>
        <dbReference type="Proteomes" id="UP000199589"/>
    </source>
</evidence>
<gene>
    <name evidence="2" type="ORF">SAMN04488569_100538</name>
</gene>
<keyword evidence="1" id="KW-0472">Membrane</keyword>